<comment type="catalytic activity">
    <reaction evidence="8">
        <text>L-threonyl-[protein] + ATP = O-phospho-L-threonyl-[protein] + ADP + H(+)</text>
        <dbReference type="Rhea" id="RHEA:46608"/>
        <dbReference type="Rhea" id="RHEA-COMP:11060"/>
        <dbReference type="Rhea" id="RHEA-COMP:11605"/>
        <dbReference type="ChEBI" id="CHEBI:15378"/>
        <dbReference type="ChEBI" id="CHEBI:30013"/>
        <dbReference type="ChEBI" id="CHEBI:30616"/>
        <dbReference type="ChEBI" id="CHEBI:61977"/>
        <dbReference type="ChEBI" id="CHEBI:456216"/>
        <dbReference type="EC" id="2.7.11.1"/>
    </reaction>
</comment>
<evidence type="ECO:0000256" key="8">
    <source>
        <dbReference type="ARBA" id="ARBA00047899"/>
    </source>
</evidence>
<evidence type="ECO:0000256" key="7">
    <source>
        <dbReference type="ARBA" id="ARBA00022840"/>
    </source>
</evidence>
<evidence type="ECO:0000256" key="5">
    <source>
        <dbReference type="ARBA" id="ARBA00022741"/>
    </source>
</evidence>
<reference evidence="14" key="3">
    <citation type="submission" date="2025-08" db="UniProtKB">
        <authorList>
            <consortium name="Ensembl"/>
        </authorList>
    </citation>
    <scope>IDENTIFICATION</scope>
</reference>
<protein>
    <recommendedName>
        <fullName evidence="2">non-specific serine/threonine protein kinase</fullName>
        <ecNumber evidence="2">2.7.11.1</ecNumber>
    </recommendedName>
</protein>
<evidence type="ECO:0000313" key="14">
    <source>
        <dbReference type="Ensembl" id="ENSAMXP00000031568.1"/>
    </source>
</evidence>
<evidence type="ECO:0000256" key="2">
    <source>
        <dbReference type="ARBA" id="ARBA00012513"/>
    </source>
</evidence>
<dbReference type="Gene3D" id="1.10.510.10">
    <property type="entry name" value="Transferase(Phosphotransferase) domain 1"/>
    <property type="match status" value="1"/>
</dbReference>
<keyword evidence="4" id="KW-0808">Transferase</keyword>
<dbReference type="Proteomes" id="UP000018467">
    <property type="component" value="Unassembled WGS sequence"/>
</dbReference>
<dbReference type="GeneTree" id="ENSGT00950000182996"/>
<dbReference type="GO" id="GO:0005524">
    <property type="term" value="F:ATP binding"/>
    <property type="evidence" value="ECO:0007669"/>
    <property type="project" value="UniProtKB-UniRule"/>
</dbReference>
<dbReference type="InterPro" id="IPR051138">
    <property type="entry name" value="PIM_Ser/Thr_kinase"/>
</dbReference>
<dbReference type="InterPro" id="IPR000719">
    <property type="entry name" value="Prot_kinase_dom"/>
</dbReference>
<dbReference type="SUPFAM" id="SSF56112">
    <property type="entry name" value="Protein kinase-like (PK-like)"/>
    <property type="match status" value="1"/>
</dbReference>
<keyword evidence="15" id="KW-1185">Reference proteome</keyword>
<evidence type="ECO:0000313" key="15">
    <source>
        <dbReference type="Proteomes" id="UP000018467"/>
    </source>
</evidence>
<dbReference type="GO" id="GO:0043066">
    <property type="term" value="P:negative regulation of apoptotic process"/>
    <property type="evidence" value="ECO:0007669"/>
    <property type="project" value="TreeGrafter"/>
</dbReference>
<dbReference type="GO" id="GO:0004674">
    <property type="term" value="F:protein serine/threonine kinase activity"/>
    <property type="evidence" value="ECO:0007669"/>
    <property type="project" value="UniProtKB-KW"/>
</dbReference>
<dbReference type="Ensembl" id="ENSAMXT00000037345.1">
    <property type="protein sequence ID" value="ENSAMXP00000031568.1"/>
    <property type="gene ID" value="ENSAMXG00000038158.1"/>
</dbReference>
<dbReference type="Pfam" id="PF00069">
    <property type="entry name" value="Pkinase"/>
    <property type="match status" value="1"/>
</dbReference>
<dbReference type="InterPro" id="IPR008271">
    <property type="entry name" value="Ser/Thr_kinase_AS"/>
</dbReference>
<dbReference type="PROSITE" id="PS00108">
    <property type="entry name" value="PROTEIN_KINASE_ST"/>
    <property type="match status" value="1"/>
</dbReference>
<dbReference type="STRING" id="7994.ENSAMXP00000031568"/>
<reference evidence="15" key="1">
    <citation type="submission" date="2013-03" db="EMBL/GenBank/DDBJ databases">
        <authorList>
            <person name="Jeffery W."/>
            <person name="Warren W."/>
            <person name="Wilson R.K."/>
        </authorList>
    </citation>
    <scope>NUCLEOTIDE SEQUENCE</scope>
    <source>
        <strain evidence="15">female</strain>
    </source>
</reference>
<evidence type="ECO:0000256" key="4">
    <source>
        <dbReference type="ARBA" id="ARBA00022679"/>
    </source>
</evidence>
<dbReference type="PROSITE" id="PS50011">
    <property type="entry name" value="PROTEIN_KINASE_DOM"/>
    <property type="match status" value="1"/>
</dbReference>
<dbReference type="GO" id="GO:0106310">
    <property type="term" value="F:protein serine kinase activity"/>
    <property type="evidence" value="ECO:0007669"/>
    <property type="project" value="RHEA"/>
</dbReference>
<dbReference type="FunFam" id="1.10.510.10:FF:000392">
    <property type="entry name" value="Pim proto-oncogene, serine/threonine kinase,-related 152"/>
    <property type="match status" value="1"/>
</dbReference>
<keyword evidence="7 10" id="KW-0067">ATP-binding</keyword>
<evidence type="ECO:0000256" key="6">
    <source>
        <dbReference type="ARBA" id="ARBA00022777"/>
    </source>
</evidence>
<dbReference type="EC" id="2.7.11.1" evidence="2"/>
<feature type="domain" description="Protein kinase" evidence="13">
    <location>
        <begin position="73"/>
        <end position="329"/>
    </location>
</feature>
<keyword evidence="3 11" id="KW-0723">Serine/threonine-protein kinase</keyword>
<dbReference type="InterPro" id="IPR011009">
    <property type="entry name" value="Kinase-like_dom_sf"/>
</dbReference>
<dbReference type="PROSITE" id="PS00107">
    <property type="entry name" value="PROTEIN_KINASE_ATP"/>
    <property type="match status" value="1"/>
</dbReference>
<dbReference type="PANTHER" id="PTHR22984">
    <property type="entry name" value="SERINE/THREONINE-PROTEIN KINASE PIM"/>
    <property type="match status" value="1"/>
</dbReference>
<dbReference type="Bgee" id="ENSAMXG00000038158">
    <property type="expression patterns" value="Expressed in liver and 2 other cell types or tissues"/>
</dbReference>
<feature type="binding site" evidence="10">
    <location>
        <position position="102"/>
    </location>
    <ligand>
        <name>ATP</name>
        <dbReference type="ChEBI" id="CHEBI:30616"/>
    </ligand>
</feature>
<evidence type="ECO:0000256" key="10">
    <source>
        <dbReference type="PROSITE-ProRule" id="PRU10141"/>
    </source>
</evidence>
<dbReference type="InterPro" id="IPR017441">
    <property type="entry name" value="Protein_kinase_ATP_BS"/>
</dbReference>
<name>A0A3B1INM8_ASTMX</name>
<dbReference type="PANTHER" id="PTHR22984:SF11">
    <property type="entry name" value="AURORA KINASE-RELATED"/>
    <property type="match status" value="1"/>
</dbReference>
<proteinExistence type="inferred from homology"/>
<evidence type="ECO:0000256" key="12">
    <source>
        <dbReference type="SAM" id="MobiDB-lite"/>
    </source>
</evidence>
<feature type="region of interest" description="Disordered" evidence="12">
    <location>
        <begin position="1"/>
        <end position="52"/>
    </location>
</feature>
<accession>A0A3B1INM8</accession>
<dbReference type="SMART" id="SM00220">
    <property type="entry name" value="S_TKc"/>
    <property type="match status" value="1"/>
</dbReference>
<dbReference type="GO" id="GO:0005737">
    <property type="term" value="C:cytoplasm"/>
    <property type="evidence" value="ECO:0007669"/>
    <property type="project" value="TreeGrafter"/>
</dbReference>
<dbReference type="AlphaFoldDB" id="A0A3B1INM8"/>
<evidence type="ECO:0000259" key="13">
    <source>
        <dbReference type="PROSITE" id="PS50011"/>
    </source>
</evidence>
<dbReference type="Gene3D" id="3.30.200.20">
    <property type="entry name" value="Phosphorylase Kinase, domain 1"/>
    <property type="match status" value="1"/>
</dbReference>
<evidence type="ECO:0000256" key="1">
    <source>
        <dbReference type="ARBA" id="ARBA00005505"/>
    </source>
</evidence>
<reference evidence="14" key="4">
    <citation type="submission" date="2025-09" db="UniProtKB">
        <authorList>
            <consortium name="Ensembl"/>
        </authorList>
    </citation>
    <scope>IDENTIFICATION</scope>
</reference>
<dbReference type="InParanoid" id="A0A3B1INM8"/>
<comment type="catalytic activity">
    <reaction evidence="9">
        <text>L-seryl-[protein] + ATP = O-phospho-L-seryl-[protein] + ADP + H(+)</text>
        <dbReference type="Rhea" id="RHEA:17989"/>
        <dbReference type="Rhea" id="RHEA-COMP:9863"/>
        <dbReference type="Rhea" id="RHEA-COMP:11604"/>
        <dbReference type="ChEBI" id="CHEBI:15378"/>
        <dbReference type="ChEBI" id="CHEBI:29999"/>
        <dbReference type="ChEBI" id="CHEBI:30616"/>
        <dbReference type="ChEBI" id="CHEBI:83421"/>
        <dbReference type="ChEBI" id="CHEBI:456216"/>
        <dbReference type="EC" id="2.7.11.1"/>
    </reaction>
</comment>
<dbReference type="GO" id="GO:0007346">
    <property type="term" value="P:regulation of mitotic cell cycle"/>
    <property type="evidence" value="ECO:0007669"/>
    <property type="project" value="TreeGrafter"/>
</dbReference>
<evidence type="ECO:0000256" key="11">
    <source>
        <dbReference type="RuleBase" id="RU000304"/>
    </source>
</evidence>
<evidence type="ECO:0000256" key="9">
    <source>
        <dbReference type="ARBA" id="ARBA00048679"/>
    </source>
</evidence>
<reference evidence="15" key="2">
    <citation type="journal article" date="2014" name="Nat. Commun.">
        <title>The cavefish genome reveals candidate genes for eye loss.</title>
        <authorList>
            <person name="McGaugh S.E."/>
            <person name="Gross J.B."/>
            <person name="Aken B."/>
            <person name="Blin M."/>
            <person name="Borowsky R."/>
            <person name="Chalopin D."/>
            <person name="Hinaux H."/>
            <person name="Jeffery W.R."/>
            <person name="Keene A."/>
            <person name="Ma L."/>
            <person name="Minx P."/>
            <person name="Murphy D."/>
            <person name="O'Quin K.E."/>
            <person name="Retaux S."/>
            <person name="Rohner N."/>
            <person name="Searle S.M."/>
            <person name="Stahl B.A."/>
            <person name="Tabin C."/>
            <person name="Volff J.N."/>
            <person name="Yoshizawa M."/>
            <person name="Warren W.C."/>
        </authorList>
    </citation>
    <scope>NUCLEOTIDE SEQUENCE [LARGE SCALE GENOMIC DNA]</scope>
    <source>
        <strain evidence="15">female</strain>
    </source>
</reference>
<evidence type="ECO:0000256" key="3">
    <source>
        <dbReference type="ARBA" id="ARBA00022527"/>
    </source>
</evidence>
<keyword evidence="5 10" id="KW-0547">Nucleotide-binding</keyword>
<comment type="similarity">
    <text evidence="1">Belongs to the protein kinase superfamily. CAMK Ser/Thr protein kinase family. PIM subfamily.</text>
</comment>
<organism evidence="14 15">
    <name type="scientific">Astyanax mexicanus</name>
    <name type="common">Blind cave fish</name>
    <name type="synonym">Astyanax fasciatus mexicanus</name>
    <dbReference type="NCBI Taxonomy" id="7994"/>
    <lineage>
        <taxon>Eukaryota</taxon>
        <taxon>Metazoa</taxon>
        <taxon>Chordata</taxon>
        <taxon>Craniata</taxon>
        <taxon>Vertebrata</taxon>
        <taxon>Euteleostomi</taxon>
        <taxon>Actinopterygii</taxon>
        <taxon>Neopterygii</taxon>
        <taxon>Teleostei</taxon>
        <taxon>Ostariophysi</taxon>
        <taxon>Characiformes</taxon>
        <taxon>Characoidei</taxon>
        <taxon>Acestrorhamphidae</taxon>
        <taxon>Acestrorhamphinae</taxon>
        <taxon>Astyanax</taxon>
    </lineage>
</organism>
<keyword evidence="6" id="KW-0418">Kinase</keyword>
<sequence>MVENTQKAMEPCSDSTGRGKGKRKRVEEPSSCPAHLGTGKVPVTDAPPRKKRMKVTTSGCTKAIKPNTFDSLYSTGVKLGQGSFGAVFEGTRLCDGLQVAIKFVTKRDSDCYVQSVDDDSKSVPIEVALMLRMSNPPVDNIVKLIEWFDEPERFILILERPQPCIDLETFLDSNGGSLTKTMVKDIMLQAVRAARKCCQRGVLHRDIKPKNFVINTDTMELKLIDFGCGDWVRRDGYANFAGTFKYCPPEYLLSKRYHARSATVWSLGVLLFRMICGYHPFTTAKDILEGISYLENSQSDECWDLIHWCLQCEPAMRPSFQQILLHDWFESA</sequence>